<comment type="caution">
    <text evidence="1">The sequence shown here is derived from an EMBL/GenBank/DDBJ whole genome shotgun (WGS) entry which is preliminary data.</text>
</comment>
<keyword evidence="2" id="KW-1185">Reference proteome</keyword>
<dbReference type="Proteomes" id="UP001165186">
    <property type="component" value="Unassembled WGS sequence"/>
</dbReference>
<proteinExistence type="predicted"/>
<name>A0ACB5SE65_9PEZI</name>
<sequence length="627" mass="70786">MRFSLTLGLAALSQLAAALEDVVVFSPPSDYIVPRTLYARTLYLEQENALLATWENYSPEPPLVWYPIFRSDDLGETWYEISKVNDTVNNWGNRYQPFLYELKAAYGDYEAGTVLCAGNALPTNLSNTTIDLYASRDRGFTWEFVSKIADGGKGVPNNGETPVWEPFIMEYNGDVVMYYSDQRDPAHGQKLVHQVSSDLKTWGDIVDDVAYDTYDWRPGMTTIALLPNGQYILTYEFYGATEADFAVYYRLSEDPLKFDEAPGQVIRTQSNTVPVGSPYVVWTPTGGENGTIVVSCGTMSQVFINRALGHPDAWVDLATVESTSYTRSLLVMPDEEDILIAGGGVLNGESNQVTTFRHSFTRFGNPCPLVPLLTARSRRAYLRKMSYLYADDTPADVKNAKGLHLVTQSTPNGQKVQIFLEELALVYGTTWTTTLINIMTNEQKKDWFLRLNPNGRIPIIIDNTQNPPFPAFETSAELLYLLKKYDKDDVFGFKDELERSQALQWLFFWHGSGAPYQGQLNHFGKFAKDKLPYAIERFKNETLRVYGVLEIHLSGKYSGEPREYLAGNGKGKYSVADIGTWPWIAKWEFSGLTKEDVSQFPHLLKWIDRIAERPAVKTGTGEKYQAK</sequence>
<evidence type="ECO:0000313" key="1">
    <source>
        <dbReference type="EMBL" id="GME36854.1"/>
    </source>
</evidence>
<organism evidence="1 2">
    <name type="scientific">Neofusicoccum parvum</name>
    <dbReference type="NCBI Taxonomy" id="310453"/>
    <lineage>
        <taxon>Eukaryota</taxon>
        <taxon>Fungi</taxon>
        <taxon>Dikarya</taxon>
        <taxon>Ascomycota</taxon>
        <taxon>Pezizomycotina</taxon>
        <taxon>Dothideomycetes</taxon>
        <taxon>Dothideomycetes incertae sedis</taxon>
        <taxon>Botryosphaeriales</taxon>
        <taxon>Botryosphaeriaceae</taxon>
        <taxon>Neofusicoccum</taxon>
    </lineage>
</organism>
<protein>
    <submittedName>
        <fullName evidence="1">Neuraminidase</fullName>
    </submittedName>
</protein>
<gene>
    <name evidence="1" type="primary">g7764</name>
    <name evidence="1" type="ORF">NpPPO83_00007764</name>
</gene>
<dbReference type="EMBL" id="BSXG01000077">
    <property type="protein sequence ID" value="GME36854.1"/>
    <property type="molecule type" value="Genomic_DNA"/>
</dbReference>
<accession>A0ACB5SE65</accession>
<reference evidence="1" key="1">
    <citation type="submission" date="2024-09" db="EMBL/GenBank/DDBJ databases">
        <title>Draft Genome Sequences of Neofusicoccum parvum.</title>
        <authorList>
            <person name="Ashida A."/>
            <person name="Camagna M."/>
            <person name="Tanaka A."/>
            <person name="Takemoto D."/>
        </authorList>
    </citation>
    <scope>NUCLEOTIDE SEQUENCE</scope>
    <source>
        <strain evidence="1">PPO83</strain>
    </source>
</reference>
<evidence type="ECO:0000313" key="2">
    <source>
        <dbReference type="Proteomes" id="UP001165186"/>
    </source>
</evidence>